<evidence type="ECO:0000313" key="1">
    <source>
        <dbReference type="EMBL" id="AEF93326.1"/>
    </source>
</evidence>
<proteinExistence type="predicted"/>
<reference evidence="1 2" key="1">
    <citation type="submission" date="2011-05" db="EMBL/GenBank/DDBJ databases">
        <title>Complete sequence of Desulfotomaculum carboxydivorans CO-1-SRB.</title>
        <authorList>
            <consortium name="US DOE Joint Genome Institute"/>
            <person name="Lucas S."/>
            <person name="Han J."/>
            <person name="Lapidus A."/>
            <person name="Cheng J.-F."/>
            <person name="Goodwin L."/>
            <person name="Pitluck S."/>
            <person name="Peters L."/>
            <person name="Mikhailova N."/>
            <person name="Lu M."/>
            <person name="Han C."/>
            <person name="Tapia R."/>
            <person name="Land M."/>
            <person name="Hauser L."/>
            <person name="Kyrpides N."/>
            <person name="Ivanova N."/>
            <person name="Pagani I."/>
            <person name="Stams A."/>
            <person name="Plugge C."/>
            <person name="Muyzer G."/>
            <person name="Kuever J."/>
            <person name="Parshina S."/>
            <person name="Ivanova A."/>
            <person name="Nazina T."/>
            <person name="Woyke T."/>
        </authorList>
    </citation>
    <scope>NUCLEOTIDE SEQUENCE [LARGE SCALE GENOMIC DNA]</scope>
    <source>
        <strain evidence="2">DSM 14880 / VKM B-2319 / CO-1-SRB</strain>
    </source>
</reference>
<dbReference type="NCBIfam" id="NF045662">
    <property type="entry name" value="DVU0298_fam"/>
    <property type="match status" value="1"/>
</dbReference>
<dbReference type="Gene3D" id="1.25.10.10">
    <property type="entry name" value="Leucine-rich Repeat Variant"/>
    <property type="match status" value="1"/>
</dbReference>
<accession>F6B701</accession>
<evidence type="ECO:0000313" key="2">
    <source>
        <dbReference type="Proteomes" id="UP000009226"/>
    </source>
</evidence>
<dbReference type="Proteomes" id="UP000009226">
    <property type="component" value="Chromosome"/>
</dbReference>
<dbReference type="SMART" id="SM00567">
    <property type="entry name" value="EZ_HEAT"/>
    <property type="match status" value="1"/>
</dbReference>
<dbReference type="SUPFAM" id="SSF48371">
    <property type="entry name" value="ARM repeat"/>
    <property type="match status" value="1"/>
</dbReference>
<dbReference type="AlphaFoldDB" id="F6B701"/>
<dbReference type="eggNOG" id="COG1413">
    <property type="taxonomic scope" value="Bacteria"/>
</dbReference>
<protein>
    <submittedName>
        <fullName evidence="1">PBS lyase HEAT domain protein repeat-containing protein</fullName>
    </submittedName>
</protein>
<gene>
    <name evidence="1" type="ordered locus">Desca_0433</name>
</gene>
<dbReference type="KEGG" id="dca:Desca_0433"/>
<organism evidence="1 2">
    <name type="scientific">Desulfotomaculum nigrificans (strain DSM 14880 / VKM B-2319 / CO-1-SRB)</name>
    <name type="common">Desulfotomaculum carboxydivorans</name>
    <dbReference type="NCBI Taxonomy" id="868595"/>
    <lineage>
        <taxon>Bacteria</taxon>
        <taxon>Bacillati</taxon>
        <taxon>Bacillota</taxon>
        <taxon>Clostridia</taxon>
        <taxon>Eubacteriales</taxon>
        <taxon>Desulfotomaculaceae</taxon>
        <taxon>Desulfotomaculum</taxon>
    </lineage>
</organism>
<dbReference type="STRING" id="868595.Desca_0433"/>
<dbReference type="HOGENOM" id="CLU_094508_0_0_9"/>
<keyword evidence="2" id="KW-1185">Reference proteome</keyword>
<sequence>MASKGLTPAKFSLQRVNEMSLREKINVLITQARYDELVNMALRDKGAIKYILRHLYHPFGIERWQAIEGLGRVCAALVHTEPETVKELIRRLLWSMNDESGTTGWSAPEAIGEIIYRCPDKFQEFISIVVHASEEEIFHRGIAWALGRIGQLRPEMVQEFIPLLISFTGHTRPEVRGYAAWALGQIGASEAVPKLAQLQHDHAQVELYEKQKIIYKSVGQLASTALHQINNRIS</sequence>
<dbReference type="InterPro" id="IPR011989">
    <property type="entry name" value="ARM-like"/>
</dbReference>
<dbReference type="InterPro" id="IPR004155">
    <property type="entry name" value="PBS_lyase_HEAT"/>
</dbReference>
<dbReference type="GO" id="GO:0016829">
    <property type="term" value="F:lyase activity"/>
    <property type="evidence" value="ECO:0007669"/>
    <property type="project" value="UniProtKB-KW"/>
</dbReference>
<dbReference type="Pfam" id="PF13646">
    <property type="entry name" value="HEAT_2"/>
    <property type="match status" value="1"/>
</dbReference>
<dbReference type="InterPro" id="IPR016024">
    <property type="entry name" value="ARM-type_fold"/>
</dbReference>
<dbReference type="InterPro" id="IPR054701">
    <property type="entry name" value="DVU0298-like"/>
</dbReference>
<dbReference type="EMBL" id="CP002736">
    <property type="protein sequence ID" value="AEF93326.1"/>
    <property type="molecule type" value="Genomic_DNA"/>
</dbReference>
<keyword evidence="1" id="KW-0456">Lyase</keyword>
<name>F6B701_DESCC</name>